<gene>
    <name evidence="2" type="ORF">GC098_10885</name>
</gene>
<protein>
    <submittedName>
        <fullName evidence="2">Carbohydrate-binding protein</fullName>
    </submittedName>
</protein>
<keyword evidence="3" id="KW-1185">Reference proteome</keyword>
<name>A0ABX1XVU6_9BACL</name>
<proteinExistence type="predicted"/>
<sequence>MRGLVLMREGMLRTFLPHKSAGDTSVNSADAAASGGSLSYGNFNAVGDWIQYTVNVPSAGTYIVSSRVKKHPDRGTAQLYIDGIAQGNSVDQRQSSTNYTTVSFGEVTFASPGNKQFRLQITGKDPSSNSYTLANDTFSLTKIN</sequence>
<dbReference type="Proteomes" id="UP000616779">
    <property type="component" value="Unassembled WGS sequence"/>
</dbReference>
<organism evidence="2 3">
    <name type="scientific">Paenibacillus phytorum</name>
    <dbReference type="NCBI Taxonomy" id="2654977"/>
    <lineage>
        <taxon>Bacteria</taxon>
        <taxon>Bacillati</taxon>
        <taxon>Bacillota</taxon>
        <taxon>Bacilli</taxon>
        <taxon>Bacillales</taxon>
        <taxon>Paenibacillaceae</taxon>
        <taxon>Paenibacillus</taxon>
    </lineage>
</organism>
<dbReference type="InterPro" id="IPR008979">
    <property type="entry name" value="Galactose-bd-like_sf"/>
</dbReference>
<evidence type="ECO:0000313" key="2">
    <source>
        <dbReference type="EMBL" id="NOU71918.1"/>
    </source>
</evidence>
<dbReference type="PROSITE" id="PS51175">
    <property type="entry name" value="CBM6"/>
    <property type="match status" value="1"/>
</dbReference>
<accession>A0ABX1XVU6</accession>
<dbReference type="Gene3D" id="2.60.120.260">
    <property type="entry name" value="Galactose-binding domain-like"/>
    <property type="match status" value="1"/>
</dbReference>
<dbReference type="Pfam" id="PF03422">
    <property type="entry name" value="CBM_6"/>
    <property type="match status" value="1"/>
</dbReference>
<evidence type="ECO:0000313" key="3">
    <source>
        <dbReference type="Proteomes" id="UP000616779"/>
    </source>
</evidence>
<dbReference type="SUPFAM" id="SSF49785">
    <property type="entry name" value="Galactose-binding domain-like"/>
    <property type="match status" value="1"/>
</dbReference>
<comment type="caution">
    <text evidence="2">The sequence shown here is derived from an EMBL/GenBank/DDBJ whole genome shotgun (WGS) entry which is preliminary data.</text>
</comment>
<feature type="domain" description="CBM6" evidence="1">
    <location>
        <begin position="14"/>
        <end position="141"/>
    </location>
</feature>
<evidence type="ECO:0000259" key="1">
    <source>
        <dbReference type="PROSITE" id="PS51175"/>
    </source>
</evidence>
<dbReference type="InterPro" id="IPR005084">
    <property type="entry name" value="CBM6"/>
</dbReference>
<reference evidence="2 3" key="1">
    <citation type="submission" date="2019-10" db="EMBL/GenBank/DDBJ databases">
        <title>Description of Paenibacillus terrestris sp. nov.</title>
        <authorList>
            <person name="Carlier A."/>
            <person name="Qi S."/>
        </authorList>
    </citation>
    <scope>NUCLEOTIDE SEQUENCE [LARGE SCALE GENOMIC DNA]</scope>
    <source>
        <strain evidence="2 3">LMG 31458</strain>
    </source>
</reference>
<dbReference type="EMBL" id="WHOA01000085">
    <property type="protein sequence ID" value="NOU71918.1"/>
    <property type="molecule type" value="Genomic_DNA"/>
</dbReference>